<evidence type="ECO:0000256" key="3">
    <source>
        <dbReference type="ARBA" id="ARBA00022523"/>
    </source>
</evidence>
<dbReference type="GO" id="GO:0005179">
    <property type="term" value="F:hormone activity"/>
    <property type="evidence" value="ECO:0007669"/>
    <property type="project" value="UniProtKB-KW"/>
</dbReference>
<keyword evidence="11" id="KW-1185">Reference proteome</keyword>
<evidence type="ECO:0000313" key="11">
    <source>
        <dbReference type="Proteomes" id="UP001634007"/>
    </source>
</evidence>
<dbReference type="GO" id="GO:0048046">
    <property type="term" value="C:apoplast"/>
    <property type="evidence" value="ECO:0007669"/>
    <property type="project" value="UniProtKB-SubCell"/>
</dbReference>
<feature type="region of interest" description="Disordered" evidence="8">
    <location>
        <begin position="33"/>
        <end position="92"/>
    </location>
</feature>
<keyword evidence="5" id="KW-0372">Hormone</keyword>
<dbReference type="GO" id="GO:1902025">
    <property type="term" value="P:nitrate import"/>
    <property type="evidence" value="ECO:0007669"/>
    <property type="project" value="UniProtKB-ARBA"/>
</dbReference>
<keyword evidence="6 9" id="KW-0732">Signal</keyword>
<proteinExistence type="inferred from homology"/>
<keyword evidence="7" id="KW-0379">Hydroxylation</keyword>
<keyword evidence="3" id="KW-0052">Apoplast</keyword>
<evidence type="ECO:0000256" key="6">
    <source>
        <dbReference type="ARBA" id="ARBA00022729"/>
    </source>
</evidence>
<name>A0ABD3J732_EUCGL</name>
<evidence type="ECO:0000256" key="4">
    <source>
        <dbReference type="ARBA" id="ARBA00022525"/>
    </source>
</evidence>
<feature type="compositionally biased region" description="Basic and acidic residues" evidence="8">
    <location>
        <begin position="56"/>
        <end position="79"/>
    </location>
</feature>
<dbReference type="Proteomes" id="UP001634007">
    <property type="component" value="Unassembled WGS sequence"/>
</dbReference>
<evidence type="ECO:0000256" key="8">
    <source>
        <dbReference type="SAM" id="MobiDB-lite"/>
    </source>
</evidence>
<accession>A0ABD3J732</accession>
<evidence type="ECO:0000256" key="9">
    <source>
        <dbReference type="SAM" id="SignalP"/>
    </source>
</evidence>
<dbReference type="InterPro" id="IPR033250">
    <property type="entry name" value="CEP"/>
</dbReference>
<comment type="similarity">
    <text evidence="2">Belongs to the C-terminally encoded plant signaling peptide (CEP) family.</text>
</comment>
<dbReference type="PANTHER" id="PTHR33348">
    <property type="entry name" value="PRECURSOR OF CEP5"/>
    <property type="match status" value="1"/>
</dbReference>
<organism evidence="10 11">
    <name type="scientific">Eucalyptus globulus</name>
    <name type="common">Tasmanian blue gum</name>
    <dbReference type="NCBI Taxonomy" id="34317"/>
    <lineage>
        <taxon>Eukaryota</taxon>
        <taxon>Viridiplantae</taxon>
        <taxon>Streptophyta</taxon>
        <taxon>Embryophyta</taxon>
        <taxon>Tracheophyta</taxon>
        <taxon>Spermatophyta</taxon>
        <taxon>Magnoliopsida</taxon>
        <taxon>eudicotyledons</taxon>
        <taxon>Gunneridae</taxon>
        <taxon>Pentapetalae</taxon>
        <taxon>rosids</taxon>
        <taxon>malvids</taxon>
        <taxon>Myrtales</taxon>
        <taxon>Myrtaceae</taxon>
        <taxon>Myrtoideae</taxon>
        <taxon>Eucalypteae</taxon>
        <taxon>Eucalyptus</taxon>
    </lineage>
</organism>
<dbReference type="AlphaFoldDB" id="A0ABD3J732"/>
<feature type="chain" id="PRO_5044813060" evidence="9">
    <location>
        <begin position="31"/>
        <end position="92"/>
    </location>
</feature>
<reference evidence="10 11" key="1">
    <citation type="submission" date="2024-11" db="EMBL/GenBank/DDBJ databases">
        <title>Chromosome-level genome assembly of Eucalyptus globulus Labill. provides insights into its genome evolution.</title>
        <authorList>
            <person name="Li X."/>
        </authorList>
    </citation>
    <scope>NUCLEOTIDE SEQUENCE [LARGE SCALE GENOMIC DNA]</scope>
    <source>
        <strain evidence="10">CL2024</strain>
        <tissue evidence="10">Fresh tender leaves</tissue>
    </source>
</reference>
<evidence type="ECO:0000313" key="10">
    <source>
        <dbReference type="EMBL" id="KAL3722173.1"/>
    </source>
</evidence>
<evidence type="ECO:0000256" key="1">
    <source>
        <dbReference type="ARBA" id="ARBA00004271"/>
    </source>
</evidence>
<evidence type="ECO:0000256" key="7">
    <source>
        <dbReference type="ARBA" id="ARBA00023278"/>
    </source>
</evidence>
<dbReference type="PANTHER" id="PTHR33348:SF7">
    <property type="entry name" value="PRECURSOR OF CEP11-RELATED"/>
    <property type="match status" value="1"/>
</dbReference>
<protein>
    <submittedName>
        <fullName evidence="10">Uncharacterized protein</fullName>
    </submittedName>
</protein>
<keyword evidence="4" id="KW-0964">Secreted</keyword>
<dbReference type="GO" id="GO:0006995">
    <property type="term" value="P:cellular response to nitrogen starvation"/>
    <property type="evidence" value="ECO:0007669"/>
    <property type="project" value="UniProtKB-ARBA"/>
</dbReference>
<feature type="signal peptide" evidence="9">
    <location>
        <begin position="1"/>
        <end position="30"/>
    </location>
</feature>
<sequence>MARHSRFAFACGCSFLLVLILCHEVIHVEARPLREDSKTHHHHHQETGVSIGRSLRGGEGRSKKRTSKLEHVADFRSTEPGHSPGVGHSINN</sequence>
<dbReference type="EMBL" id="JBJKBG010000009">
    <property type="protein sequence ID" value="KAL3722173.1"/>
    <property type="molecule type" value="Genomic_DNA"/>
</dbReference>
<comment type="caution">
    <text evidence="10">The sequence shown here is derived from an EMBL/GenBank/DDBJ whole genome shotgun (WGS) entry which is preliminary data.</text>
</comment>
<evidence type="ECO:0000256" key="2">
    <source>
        <dbReference type="ARBA" id="ARBA00008963"/>
    </source>
</evidence>
<comment type="subcellular location">
    <subcellularLocation>
        <location evidence="1">Secreted</location>
        <location evidence="1">Extracellular space</location>
        <location evidence="1">Apoplast</location>
    </subcellularLocation>
</comment>
<gene>
    <name evidence="10" type="ORF">ACJRO7_034526</name>
</gene>
<evidence type="ECO:0000256" key="5">
    <source>
        <dbReference type="ARBA" id="ARBA00022702"/>
    </source>
</evidence>